<comment type="subunit">
    <text evidence="2">Monomer. Binds 30S ribosomal subunits, but not 50S ribosomal subunits or 70S ribosomes.</text>
</comment>
<dbReference type="RefSeq" id="WP_123663646.1">
    <property type="nucleotide sequence ID" value="NZ_RARA01000027.1"/>
</dbReference>
<dbReference type="Proteomes" id="UP000270927">
    <property type="component" value="Unassembled WGS sequence"/>
</dbReference>
<name>A0A3N2QB08_9BACT</name>
<keyword evidence="2" id="KW-0963">Cytoplasm</keyword>
<evidence type="ECO:0000256" key="2">
    <source>
        <dbReference type="HAMAP-Rule" id="MF_00003"/>
    </source>
</evidence>
<proteinExistence type="inferred from homology"/>
<dbReference type="SUPFAM" id="SSF89919">
    <property type="entry name" value="Ribosome-binding factor A, RbfA"/>
    <property type="match status" value="1"/>
</dbReference>
<dbReference type="GO" id="GO:0043024">
    <property type="term" value="F:ribosomal small subunit binding"/>
    <property type="evidence" value="ECO:0007669"/>
    <property type="project" value="TreeGrafter"/>
</dbReference>
<comment type="subcellular location">
    <subcellularLocation>
        <location evidence="2">Cytoplasm</location>
    </subcellularLocation>
</comment>
<organism evidence="3 4">
    <name type="scientific">Candidatus Cardinium hertigii</name>
    <dbReference type="NCBI Taxonomy" id="247481"/>
    <lineage>
        <taxon>Bacteria</taxon>
        <taxon>Pseudomonadati</taxon>
        <taxon>Bacteroidota</taxon>
        <taxon>Cytophagia</taxon>
        <taxon>Cytophagales</taxon>
        <taxon>Amoebophilaceae</taxon>
        <taxon>Candidatus Cardinium</taxon>
    </lineage>
</organism>
<reference evidence="3 4" key="1">
    <citation type="submission" date="2018-09" db="EMBL/GenBank/DDBJ databases">
        <title>Comparative Genomics of Wolbachia-Cardinium Dual Endosymbiosis in a Plant-Parasitic Nematode.</title>
        <authorList>
            <person name="Brown A.M.V."/>
            <person name="Wasala S.K."/>
            <person name="Howe D.K."/>
            <person name="Peetz A.B."/>
            <person name="Zasada I.A."/>
            <person name="Denver D.R."/>
        </authorList>
    </citation>
    <scope>NUCLEOTIDE SEQUENCE [LARGE SCALE GENOMIC DNA]</scope>
    <source>
        <strain evidence="3 4">Pp_1</strain>
    </source>
</reference>
<dbReference type="InterPro" id="IPR015946">
    <property type="entry name" value="KH_dom-like_a/b"/>
</dbReference>
<keyword evidence="1 2" id="KW-0690">Ribosome biogenesis</keyword>
<evidence type="ECO:0000313" key="3">
    <source>
        <dbReference type="EMBL" id="ROT46975.1"/>
    </source>
</evidence>
<dbReference type="GO" id="GO:0005829">
    <property type="term" value="C:cytosol"/>
    <property type="evidence" value="ECO:0007669"/>
    <property type="project" value="TreeGrafter"/>
</dbReference>
<gene>
    <name evidence="2 3" type="primary">rbfA</name>
    <name evidence="3" type="ORF">EDM02_05370</name>
</gene>
<dbReference type="AlphaFoldDB" id="A0A3N2QB08"/>
<dbReference type="InterPro" id="IPR023799">
    <property type="entry name" value="RbfA_dom_sf"/>
</dbReference>
<sequence>MHKKFNALCKQKMAQNIYTFRQEQMAKMIQKELGALFLTEKAILFSNAFISVTAVYLGRDLSMAKVYLSLSLNRDKEKILKIINYQKNTIKRLLGQRIANKIRKVPDLKFCMDETVMQGARVTALIDQLNIIES</sequence>
<comment type="function">
    <text evidence="2">One of several proteins that assist in the late maturation steps of the functional core of the 30S ribosomal subunit. Associates with free 30S ribosomal subunits (but not with 30S subunits that are part of 70S ribosomes or polysomes). Required for efficient processing of 16S rRNA. May interact with the 5'-terminal helix region of 16S rRNA.</text>
</comment>
<dbReference type="Gene3D" id="3.30.300.20">
    <property type="match status" value="1"/>
</dbReference>
<keyword evidence="4" id="KW-1185">Reference proteome</keyword>
<dbReference type="PANTHER" id="PTHR33515:SF1">
    <property type="entry name" value="RIBOSOME-BINDING FACTOR A, CHLOROPLASTIC-RELATED"/>
    <property type="match status" value="1"/>
</dbReference>
<dbReference type="NCBIfam" id="TIGR00082">
    <property type="entry name" value="rbfA"/>
    <property type="match status" value="1"/>
</dbReference>
<comment type="similarity">
    <text evidence="2">Belongs to the RbfA family.</text>
</comment>
<dbReference type="Pfam" id="PF02033">
    <property type="entry name" value="RBFA"/>
    <property type="match status" value="1"/>
</dbReference>
<dbReference type="EMBL" id="RARA01000027">
    <property type="protein sequence ID" value="ROT46975.1"/>
    <property type="molecule type" value="Genomic_DNA"/>
</dbReference>
<evidence type="ECO:0000313" key="4">
    <source>
        <dbReference type="Proteomes" id="UP000270927"/>
    </source>
</evidence>
<dbReference type="PANTHER" id="PTHR33515">
    <property type="entry name" value="RIBOSOME-BINDING FACTOR A, CHLOROPLASTIC-RELATED"/>
    <property type="match status" value="1"/>
</dbReference>
<dbReference type="HAMAP" id="MF_00003">
    <property type="entry name" value="RbfA"/>
    <property type="match status" value="1"/>
</dbReference>
<accession>A0A3N2QB08</accession>
<dbReference type="InterPro" id="IPR000238">
    <property type="entry name" value="RbfA"/>
</dbReference>
<protein>
    <recommendedName>
        <fullName evidence="2">Ribosome-binding factor A</fullName>
    </recommendedName>
</protein>
<evidence type="ECO:0000256" key="1">
    <source>
        <dbReference type="ARBA" id="ARBA00022517"/>
    </source>
</evidence>
<dbReference type="GO" id="GO:0030490">
    <property type="term" value="P:maturation of SSU-rRNA"/>
    <property type="evidence" value="ECO:0007669"/>
    <property type="project" value="UniProtKB-UniRule"/>
</dbReference>
<dbReference type="OrthoDB" id="9811910at2"/>
<comment type="caution">
    <text evidence="3">The sequence shown here is derived from an EMBL/GenBank/DDBJ whole genome shotgun (WGS) entry which is preliminary data.</text>
</comment>